<accession>A0ABT1ZRL3</accession>
<dbReference type="HAMAP" id="MF_00337">
    <property type="entry name" value="Exonuc_7_S"/>
    <property type="match status" value="1"/>
</dbReference>
<protein>
    <recommendedName>
        <fullName evidence="6">Exodeoxyribonuclease 7 small subunit</fullName>
        <ecNumber evidence="6">3.1.11.6</ecNumber>
    </recommendedName>
    <alternativeName>
        <fullName evidence="6">Exodeoxyribonuclease VII small subunit</fullName>
        <shortName evidence="6">Exonuclease VII small subunit</shortName>
    </alternativeName>
</protein>
<dbReference type="NCBIfam" id="NF002141">
    <property type="entry name" value="PRK00977.1-5"/>
    <property type="match status" value="1"/>
</dbReference>
<proteinExistence type="inferred from homology"/>
<organism evidence="8 9">
    <name type="scientific">Massilia pinisoli</name>
    <dbReference type="NCBI Taxonomy" id="1772194"/>
    <lineage>
        <taxon>Bacteria</taxon>
        <taxon>Pseudomonadati</taxon>
        <taxon>Pseudomonadota</taxon>
        <taxon>Betaproteobacteria</taxon>
        <taxon>Burkholderiales</taxon>
        <taxon>Oxalobacteraceae</taxon>
        <taxon>Telluria group</taxon>
        <taxon>Massilia</taxon>
    </lineage>
</organism>
<evidence type="ECO:0000256" key="3">
    <source>
        <dbReference type="ARBA" id="ARBA00022722"/>
    </source>
</evidence>
<evidence type="ECO:0000256" key="5">
    <source>
        <dbReference type="ARBA" id="ARBA00022839"/>
    </source>
</evidence>
<dbReference type="EMBL" id="JANUGW010000008">
    <property type="protein sequence ID" value="MCS0582550.1"/>
    <property type="molecule type" value="Genomic_DNA"/>
</dbReference>
<evidence type="ECO:0000256" key="6">
    <source>
        <dbReference type="HAMAP-Rule" id="MF_00337"/>
    </source>
</evidence>
<evidence type="ECO:0000313" key="8">
    <source>
        <dbReference type="EMBL" id="MCS0582550.1"/>
    </source>
</evidence>
<evidence type="ECO:0000256" key="1">
    <source>
        <dbReference type="ARBA" id="ARBA00009998"/>
    </source>
</evidence>
<dbReference type="SUPFAM" id="SSF116842">
    <property type="entry name" value="XseB-like"/>
    <property type="match status" value="1"/>
</dbReference>
<feature type="region of interest" description="Disordered" evidence="7">
    <location>
        <begin position="1"/>
        <end position="27"/>
    </location>
</feature>
<comment type="similarity">
    <text evidence="1 6">Belongs to the XseB family.</text>
</comment>
<comment type="subcellular location">
    <subcellularLocation>
        <location evidence="6">Cytoplasm</location>
    </subcellularLocation>
</comment>
<keyword evidence="3 6" id="KW-0540">Nuclease</keyword>
<dbReference type="PANTHER" id="PTHR34137">
    <property type="entry name" value="EXODEOXYRIBONUCLEASE 7 SMALL SUBUNIT"/>
    <property type="match status" value="1"/>
</dbReference>
<keyword evidence="5 6" id="KW-0269">Exonuclease</keyword>
<evidence type="ECO:0000256" key="2">
    <source>
        <dbReference type="ARBA" id="ARBA00022490"/>
    </source>
</evidence>
<gene>
    <name evidence="6" type="primary">xseB</name>
    <name evidence="8" type="ORF">NX784_13195</name>
</gene>
<name>A0ABT1ZRL3_9BURK</name>
<evidence type="ECO:0000313" key="9">
    <source>
        <dbReference type="Proteomes" id="UP001204151"/>
    </source>
</evidence>
<comment type="catalytic activity">
    <reaction evidence="6">
        <text>Exonucleolytic cleavage in either 5'- to 3'- or 3'- to 5'-direction to yield nucleoside 5'-phosphates.</text>
        <dbReference type="EC" id="3.1.11.6"/>
    </reaction>
</comment>
<evidence type="ECO:0000256" key="7">
    <source>
        <dbReference type="SAM" id="MobiDB-lite"/>
    </source>
</evidence>
<dbReference type="PANTHER" id="PTHR34137:SF1">
    <property type="entry name" value="EXODEOXYRIBONUCLEASE 7 SMALL SUBUNIT"/>
    <property type="match status" value="1"/>
</dbReference>
<keyword evidence="2 6" id="KW-0963">Cytoplasm</keyword>
<comment type="caution">
    <text evidence="8">The sequence shown here is derived from an EMBL/GenBank/DDBJ whole genome shotgun (WGS) entry which is preliminary data.</text>
</comment>
<comment type="function">
    <text evidence="6">Bidirectionally degrades single-stranded DNA into large acid-insoluble oligonucleotides, which are then degraded further into small acid-soluble oligonucleotides.</text>
</comment>
<dbReference type="Pfam" id="PF02609">
    <property type="entry name" value="Exonuc_VII_S"/>
    <property type="match status" value="1"/>
</dbReference>
<dbReference type="RefSeq" id="WP_258817125.1">
    <property type="nucleotide sequence ID" value="NZ_JANUGW010000008.1"/>
</dbReference>
<dbReference type="EC" id="3.1.11.6" evidence="6"/>
<dbReference type="NCBIfam" id="TIGR01280">
    <property type="entry name" value="xseB"/>
    <property type="match status" value="1"/>
</dbReference>
<dbReference type="InterPro" id="IPR037004">
    <property type="entry name" value="Exonuc_VII_ssu_sf"/>
</dbReference>
<comment type="subunit">
    <text evidence="6">Heterooligomer composed of large and small subunits.</text>
</comment>
<reference evidence="8 9" key="1">
    <citation type="submission" date="2022-08" db="EMBL/GenBank/DDBJ databases">
        <title>Reclassification of Massilia species as members of the genera Telluria, Duganella, Pseudoduganella, Mokoshia gen. nov. and Zemynaea gen. nov. using orthogonal and non-orthogonal genome-based approaches.</title>
        <authorList>
            <person name="Bowman J.P."/>
        </authorList>
    </citation>
    <scope>NUCLEOTIDE SEQUENCE [LARGE SCALE GENOMIC DNA]</scope>
    <source>
        <strain evidence="8 9">JCM 31316</strain>
    </source>
</reference>
<feature type="compositionally biased region" description="Low complexity" evidence="7">
    <location>
        <begin position="7"/>
        <end position="27"/>
    </location>
</feature>
<dbReference type="GO" id="GO:0008855">
    <property type="term" value="F:exodeoxyribonuclease VII activity"/>
    <property type="evidence" value="ECO:0007669"/>
    <property type="project" value="UniProtKB-EC"/>
</dbReference>
<keyword evidence="4 6" id="KW-0378">Hydrolase</keyword>
<sequence>MPNKTNAESAAPPASAGAPAAAQPPESFEQAMAELAQLVTQMESGQLPLEASVAAYARGSELVRYCAAQLEKVESQVKVLEGEMLKPFSTDGEDDV</sequence>
<dbReference type="Gene3D" id="1.10.287.1040">
    <property type="entry name" value="Exonuclease VII, small subunit"/>
    <property type="match status" value="1"/>
</dbReference>
<dbReference type="InterPro" id="IPR003761">
    <property type="entry name" value="Exonuc_VII_S"/>
</dbReference>
<keyword evidence="9" id="KW-1185">Reference proteome</keyword>
<evidence type="ECO:0000256" key="4">
    <source>
        <dbReference type="ARBA" id="ARBA00022801"/>
    </source>
</evidence>
<dbReference type="Proteomes" id="UP001204151">
    <property type="component" value="Unassembled WGS sequence"/>
</dbReference>